<dbReference type="AlphaFoldDB" id="A0A1M5ZPE7"/>
<keyword evidence="2" id="KW-1185">Reference proteome</keyword>
<reference evidence="1 2" key="1">
    <citation type="submission" date="2016-11" db="EMBL/GenBank/DDBJ databases">
        <authorList>
            <person name="Jaros S."/>
            <person name="Januszkiewicz K."/>
            <person name="Wedrychowicz H."/>
        </authorList>
    </citation>
    <scope>NUCLEOTIDE SEQUENCE [LARGE SCALE GENOMIC DNA]</scope>
    <source>
        <strain evidence="1 2">DSM 16917</strain>
    </source>
</reference>
<accession>A0A1M5ZPE7</accession>
<dbReference type="Proteomes" id="UP000184268">
    <property type="component" value="Unassembled WGS sequence"/>
</dbReference>
<dbReference type="EMBL" id="FQXG01000014">
    <property type="protein sequence ID" value="SHI26157.1"/>
    <property type="molecule type" value="Genomic_DNA"/>
</dbReference>
<dbReference type="STRING" id="299255.SAMN02745129_0447"/>
<sequence length="158" mass="18290">MQITPEAFWQFSESLWQHAEARQTALAMQDRYRLEPNLLLLALMLEQQGQFLNQAQFEALNQAQANWQQKMLEPYRRLRRLAKNSLPDDSYQQMLEVELVMERRGQQLLLKALATLQPAAEGDNLDSCLRAQDIEPNALPGDLLAQLSQLFQWAEPPL</sequence>
<evidence type="ECO:0000313" key="2">
    <source>
        <dbReference type="Proteomes" id="UP000184268"/>
    </source>
</evidence>
<dbReference type="NCBIfam" id="TIGR02444">
    <property type="entry name" value="TIGR02444 family protein"/>
    <property type="match status" value="1"/>
</dbReference>
<organism evidence="1 2">
    <name type="scientific">Ferrimonas marina</name>
    <dbReference type="NCBI Taxonomy" id="299255"/>
    <lineage>
        <taxon>Bacteria</taxon>
        <taxon>Pseudomonadati</taxon>
        <taxon>Pseudomonadota</taxon>
        <taxon>Gammaproteobacteria</taxon>
        <taxon>Alteromonadales</taxon>
        <taxon>Ferrimonadaceae</taxon>
        <taxon>Ferrimonas</taxon>
    </lineage>
</organism>
<dbReference type="InterPro" id="IPR012659">
    <property type="entry name" value="CHP02444"/>
</dbReference>
<gene>
    <name evidence="1" type="ORF">SAMN02745129_0447</name>
</gene>
<proteinExistence type="predicted"/>
<dbReference type="RefSeq" id="WP_067665473.1">
    <property type="nucleotide sequence ID" value="NZ_FQXG01000014.1"/>
</dbReference>
<evidence type="ECO:0000313" key="1">
    <source>
        <dbReference type="EMBL" id="SHI26157.1"/>
    </source>
</evidence>
<dbReference type="Pfam" id="PF09523">
    <property type="entry name" value="DUF2390"/>
    <property type="match status" value="1"/>
</dbReference>
<protein>
    <submittedName>
        <fullName evidence="1">TIGR02444 family protein</fullName>
    </submittedName>
</protein>
<name>A0A1M5ZPE7_9GAMM</name>
<dbReference type="OrthoDB" id="6398692at2"/>